<proteinExistence type="predicted"/>
<dbReference type="Proteomes" id="UP001177003">
    <property type="component" value="Chromosome 6"/>
</dbReference>
<organism evidence="2 3">
    <name type="scientific">Lactuca saligna</name>
    <name type="common">Willowleaf lettuce</name>
    <dbReference type="NCBI Taxonomy" id="75948"/>
    <lineage>
        <taxon>Eukaryota</taxon>
        <taxon>Viridiplantae</taxon>
        <taxon>Streptophyta</taxon>
        <taxon>Embryophyta</taxon>
        <taxon>Tracheophyta</taxon>
        <taxon>Spermatophyta</taxon>
        <taxon>Magnoliopsida</taxon>
        <taxon>eudicotyledons</taxon>
        <taxon>Gunneridae</taxon>
        <taxon>Pentapetalae</taxon>
        <taxon>asterids</taxon>
        <taxon>campanulids</taxon>
        <taxon>Asterales</taxon>
        <taxon>Asteraceae</taxon>
        <taxon>Cichorioideae</taxon>
        <taxon>Cichorieae</taxon>
        <taxon>Lactucinae</taxon>
        <taxon>Lactuca</taxon>
    </lineage>
</organism>
<dbReference type="AlphaFoldDB" id="A0AA35ZCD9"/>
<gene>
    <name evidence="2" type="ORF">LSALG_LOCUS28622</name>
</gene>
<evidence type="ECO:0000313" key="3">
    <source>
        <dbReference type="Proteomes" id="UP001177003"/>
    </source>
</evidence>
<feature type="region of interest" description="Disordered" evidence="1">
    <location>
        <begin position="26"/>
        <end position="58"/>
    </location>
</feature>
<keyword evidence="3" id="KW-1185">Reference proteome</keyword>
<evidence type="ECO:0000256" key="1">
    <source>
        <dbReference type="SAM" id="MobiDB-lite"/>
    </source>
</evidence>
<name>A0AA35ZCD9_LACSI</name>
<reference evidence="2" key="1">
    <citation type="submission" date="2023-04" db="EMBL/GenBank/DDBJ databases">
        <authorList>
            <person name="Vijverberg K."/>
            <person name="Xiong W."/>
            <person name="Schranz E."/>
        </authorList>
    </citation>
    <scope>NUCLEOTIDE SEQUENCE</scope>
</reference>
<dbReference type="EMBL" id="OX465082">
    <property type="protein sequence ID" value="CAI9289382.1"/>
    <property type="molecule type" value="Genomic_DNA"/>
</dbReference>
<feature type="compositionally biased region" description="Basic and acidic residues" evidence="1">
    <location>
        <begin position="41"/>
        <end position="58"/>
    </location>
</feature>
<sequence>MYSPSPSPPSEIIKILKWAVSTHIRNRERKGSKNLDPVVHPFEDRKRKKDDSIDREGERHLRCLTRPKGKKIEAAGEEAYEGSGVVSVIWSNRRKRRGRSSRFSLFPVRLPGARKDEVQGDKAVSTGRGGVDLL</sequence>
<evidence type="ECO:0000313" key="2">
    <source>
        <dbReference type="EMBL" id="CAI9289382.1"/>
    </source>
</evidence>
<protein>
    <submittedName>
        <fullName evidence="2">Uncharacterized protein</fullName>
    </submittedName>
</protein>
<feature type="region of interest" description="Disordered" evidence="1">
    <location>
        <begin position="115"/>
        <end position="134"/>
    </location>
</feature>
<accession>A0AA35ZCD9</accession>